<accession>A0A0E9S1R8</accession>
<evidence type="ECO:0000313" key="1">
    <source>
        <dbReference type="EMBL" id="JAH35354.1"/>
    </source>
</evidence>
<sequence>MARWLCSYFCQIKDTKLTAFLTIYYVLLINKERSLYAELSNERGRASFVDALCMCTVENLPHKRRLLVSEVR</sequence>
<dbReference type="AlphaFoldDB" id="A0A0E9S1R8"/>
<name>A0A0E9S1R8_ANGAN</name>
<reference evidence="1" key="1">
    <citation type="submission" date="2014-11" db="EMBL/GenBank/DDBJ databases">
        <authorList>
            <person name="Amaro Gonzalez C."/>
        </authorList>
    </citation>
    <scope>NUCLEOTIDE SEQUENCE</scope>
</reference>
<dbReference type="EMBL" id="GBXM01073223">
    <property type="protein sequence ID" value="JAH35354.1"/>
    <property type="molecule type" value="Transcribed_RNA"/>
</dbReference>
<protein>
    <submittedName>
        <fullName evidence="1">Uncharacterized protein</fullName>
    </submittedName>
</protein>
<proteinExistence type="predicted"/>
<reference evidence="1" key="2">
    <citation type="journal article" date="2015" name="Fish Shellfish Immunol.">
        <title>Early steps in the European eel (Anguilla anguilla)-Vibrio vulnificus interaction in the gills: Role of the RtxA13 toxin.</title>
        <authorList>
            <person name="Callol A."/>
            <person name="Pajuelo D."/>
            <person name="Ebbesson L."/>
            <person name="Teles M."/>
            <person name="MacKenzie S."/>
            <person name="Amaro C."/>
        </authorList>
    </citation>
    <scope>NUCLEOTIDE SEQUENCE</scope>
</reference>
<organism evidence="1">
    <name type="scientific">Anguilla anguilla</name>
    <name type="common">European freshwater eel</name>
    <name type="synonym">Muraena anguilla</name>
    <dbReference type="NCBI Taxonomy" id="7936"/>
    <lineage>
        <taxon>Eukaryota</taxon>
        <taxon>Metazoa</taxon>
        <taxon>Chordata</taxon>
        <taxon>Craniata</taxon>
        <taxon>Vertebrata</taxon>
        <taxon>Euteleostomi</taxon>
        <taxon>Actinopterygii</taxon>
        <taxon>Neopterygii</taxon>
        <taxon>Teleostei</taxon>
        <taxon>Anguilliformes</taxon>
        <taxon>Anguillidae</taxon>
        <taxon>Anguilla</taxon>
    </lineage>
</organism>